<comment type="function">
    <text evidence="6">A major RuBisCO chaperone. Acts after GroEL-GroES chaperonin to fold and/or assemble the large subunit of RuBisCO (ccbL, rbcL). Cooperates with RbcX in RbcL folding, plays the major role in assembly of dimers into RbcL(8)-Raf1(8) intermediate complexes. RbcS replaces Raf1, leading to holoenzyme formation.</text>
</comment>
<reference evidence="11" key="2">
    <citation type="submission" date="2020-08" db="EMBL/GenBank/DDBJ databases">
        <authorList>
            <person name="Chen M."/>
            <person name="Teng W."/>
            <person name="Zhao L."/>
            <person name="Hu C."/>
            <person name="Zhou Y."/>
            <person name="Han B."/>
            <person name="Song L."/>
            <person name="Shu W."/>
        </authorList>
    </citation>
    <scope>NUCLEOTIDE SEQUENCE</scope>
    <source>
        <strain evidence="11">FACHB-1375</strain>
    </source>
</reference>
<comment type="subcellular location">
    <subcellularLocation>
        <location evidence="6">Cytoplasm</location>
    </subcellularLocation>
</comment>
<evidence type="ECO:0000259" key="9">
    <source>
        <dbReference type="Pfam" id="PF18578"/>
    </source>
</evidence>
<dbReference type="RefSeq" id="WP_190465617.1">
    <property type="nucleotide sequence ID" value="NZ_JACJPW010000040.1"/>
</dbReference>
<dbReference type="InterPro" id="IPR037494">
    <property type="entry name" value="RAF1"/>
</dbReference>
<feature type="domain" description="Rubisco accumulation factor 1 alpha-helical" evidence="9">
    <location>
        <begin position="93"/>
        <end position="198"/>
    </location>
</feature>
<dbReference type="HAMAP" id="MF_00856">
    <property type="entry name" value="Raf1"/>
    <property type="match status" value="1"/>
</dbReference>
<dbReference type="GO" id="GO:0015979">
    <property type="term" value="P:photosynthesis"/>
    <property type="evidence" value="ECO:0007669"/>
    <property type="project" value="UniProtKB-KW"/>
</dbReference>
<dbReference type="GO" id="GO:0005737">
    <property type="term" value="C:cytoplasm"/>
    <property type="evidence" value="ECO:0007669"/>
    <property type="project" value="UniProtKB-SubCell"/>
</dbReference>
<protein>
    <recommendedName>
        <fullName evidence="5 6">RuBisCO accumulation factor 1</fullName>
    </recommendedName>
</protein>
<feature type="domain" description="Rubisco accumulation factor 1 C-terminal" evidence="8">
    <location>
        <begin position="212"/>
        <end position="349"/>
    </location>
</feature>
<evidence type="ECO:0000256" key="5">
    <source>
        <dbReference type="ARBA" id="ARBA00023859"/>
    </source>
</evidence>
<sequence length="364" mass="41129">MTDLTPDAPNSHPQPTNATGEVEDLLRSLRRKEGTWVFWGQACQTLQKAGYNPQKIFEETGFEPIQQNQVIVASQVYTSMVNAGVSDEVRSHFQRTGSDSLYEFRILTQTERAAAATFAVAQKLDSLAAKELAKAMKELSRMRTLPPGFTDSAGDALAYQYWKFAREQSDLQERSRLIANGLKYATSDSARQQIEKLLTDFNVVPRRPAPRLPIYRLEAEEELPRILPVVGKFPLSTQDLKAVPLIEESGPFRVVKFSGSGAWVPVPGWQVILNAEDPVAILWDSNLLPNQINNLHEEVIVVVDRADRQWDGNSYFIAEQEGQLQIHWFEDSPEESLLGRVVLVLRPKKILDENVTKDVWQIDE</sequence>
<feature type="region of interest" description="N-terminal alpha-helix" evidence="6">
    <location>
        <begin position="19"/>
        <end position="200"/>
    </location>
</feature>
<dbReference type="GO" id="GO:0015977">
    <property type="term" value="P:carbon fixation"/>
    <property type="evidence" value="ECO:0007669"/>
    <property type="project" value="UniProtKB-UniRule"/>
</dbReference>
<gene>
    <name evidence="6" type="primary">raf1</name>
    <name evidence="11" type="ORF">H6G03_16455</name>
</gene>
<evidence type="ECO:0000256" key="1">
    <source>
        <dbReference type="ARBA" id="ARBA00022490"/>
    </source>
</evidence>
<dbReference type="InterPro" id="IPR040858">
    <property type="entry name" value="Raf1_C"/>
</dbReference>
<organism evidence="11 12">
    <name type="scientific">Aerosakkonema funiforme FACHB-1375</name>
    <dbReference type="NCBI Taxonomy" id="2949571"/>
    <lineage>
        <taxon>Bacteria</taxon>
        <taxon>Bacillati</taxon>
        <taxon>Cyanobacteriota</taxon>
        <taxon>Cyanophyceae</taxon>
        <taxon>Oscillatoriophycideae</taxon>
        <taxon>Aerosakkonematales</taxon>
        <taxon>Aerosakkonemataceae</taxon>
        <taxon>Aerosakkonema</taxon>
    </lineage>
</organism>
<feature type="region of interest" description="Disordered" evidence="7">
    <location>
        <begin position="1"/>
        <end position="21"/>
    </location>
</feature>
<keyword evidence="4 6" id="KW-0120">Carbon dioxide fixation</keyword>
<evidence type="ECO:0000259" key="8">
    <source>
        <dbReference type="Pfam" id="PF18087"/>
    </source>
</evidence>
<dbReference type="Pfam" id="PF18579">
    <property type="entry name" value="Raf1_HTH"/>
    <property type="match status" value="1"/>
</dbReference>
<evidence type="ECO:0000256" key="2">
    <source>
        <dbReference type="ARBA" id="ARBA00022531"/>
    </source>
</evidence>
<dbReference type="PANTHER" id="PTHR35299">
    <property type="entry name" value="RUBISCO ACCUMULATION FACTOR 1"/>
    <property type="match status" value="1"/>
</dbReference>
<proteinExistence type="inferred from homology"/>
<comment type="subunit">
    <text evidence="6">Homodimer. Forms an RbcL(8)-Raf1(8) complex. Forms complexes of many stoichiometries with RbcL with and without RbcS. RbcX and Raf1 can bind simultaneously to RbcL.</text>
</comment>
<evidence type="ECO:0000256" key="3">
    <source>
        <dbReference type="ARBA" id="ARBA00023186"/>
    </source>
</evidence>
<dbReference type="InterPro" id="IPR046382">
    <property type="entry name" value="Raf1_cyn"/>
</dbReference>
<evidence type="ECO:0000313" key="12">
    <source>
        <dbReference type="Proteomes" id="UP000641646"/>
    </source>
</evidence>
<evidence type="ECO:0000256" key="7">
    <source>
        <dbReference type="SAM" id="MobiDB-lite"/>
    </source>
</evidence>
<feature type="region of interest" description="C-terminal beta-sheet" evidence="6">
    <location>
        <begin position="224"/>
        <end position="350"/>
    </location>
</feature>
<dbReference type="Proteomes" id="UP000641646">
    <property type="component" value="Unassembled WGS sequence"/>
</dbReference>
<evidence type="ECO:0000313" key="11">
    <source>
        <dbReference type="EMBL" id="MBD2182671.1"/>
    </source>
</evidence>
<keyword evidence="1 6" id="KW-0963">Cytoplasm</keyword>
<dbReference type="InterPro" id="IPR041358">
    <property type="entry name" value="Raf1_N"/>
</dbReference>
<dbReference type="PANTHER" id="PTHR35299:SF6">
    <property type="entry name" value="RUBISCO ACCUMULATION FACTOR 1"/>
    <property type="match status" value="1"/>
</dbReference>
<dbReference type="GO" id="GO:0110102">
    <property type="term" value="P:ribulose bisphosphate carboxylase complex assembly"/>
    <property type="evidence" value="ECO:0007669"/>
    <property type="project" value="UniProtKB-UniRule"/>
</dbReference>
<dbReference type="AlphaFoldDB" id="A0A926VFB0"/>
<dbReference type="InterPro" id="IPR040781">
    <property type="entry name" value="Raf1_HTH"/>
</dbReference>
<comment type="similarity">
    <text evidence="6">Belongs to the RAF family.</text>
</comment>
<keyword evidence="3 6" id="KW-0143">Chaperone</keyword>
<dbReference type="Pfam" id="PF18578">
    <property type="entry name" value="Raf1_N"/>
    <property type="match status" value="1"/>
</dbReference>
<name>A0A926VFB0_9CYAN</name>
<keyword evidence="12" id="KW-1185">Reference proteome</keyword>
<dbReference type="Pfam" id="PF18087">
    <property type="entry name" value="RuBisCo_chap_C"/>
    <property type="match status" value="1"/>
</dbReference>
<evidence type="ECO:0000256" key="4">
    <source>
        <dbReference type="ARBA" id="ARBA00023300"/>
    </source>
</evidence>
<accession>A0A926VFB0</accession>
<keyword evidence="2 6" id="KW-0602">Photosynthesis</keyword>
<evidence type="ECO:0000259" key="10">
    <source>
        <dbReference type="Pfam" id="PF18579"/>
    </source>
</evidence>
<reference evidence="11" key="1">
    <citation type="journal article" date="2015" name="ISME J.">
        <title>Draft Genome Sequence of Streptomyces incarnatus NRRL8089, which Produces the Nucleoside Antibiotic Sinefungin.</title>
        <authorList>
            <person name="Oshima K."/>
            <person name="Hattori M."/>
            <person name="Shimizu H."/>
            <person name="Fukuda K."/>
            <person name="Nemoto M."/>
            <person name="Inagaki K."/>
            <person name="Tamura T."/>
        </authorList>
    </citation>
    <scope>NUCLEOTIDE SEQUENCE</scope>
    <source>
        <strain evidence="11">FACHB-1375</strain>
    </source>
</reference>
<feature type="domain" description="Rubisco accumulation factor 1 helix turn helix" evidence="10">
    <location>
        <begin position="22"/>
        <end position="81"/>
    </location>
</feature>
<comment type="caution">
    <text evidence="11">The sequence shown here is derived from an EMBL/GenBank/DDBJ whole genome shotgun (WGS) entry which is preliminary data.</text>
</comment>
<evidence type="ECO:0000256" key="6">
    <source>
        <dbReference type="HAMAP-Rule" id="MF_00856"/>
    </source>
</evidence>
<comment type="domain">
    <text evidence="6">Has 3 domains, the N-terminal alpha-helical domain, an extended flexible linker and the C-terminal beta-sheet domain. The 2 C-terminal beta-sheet domains are swapped and pack against each other to form the dimer interface.</text>
</comment>
<dbReference type="EMBL" id="JACJPW010000040">
    <property type="protein sequence ID" value="MBD2182671.1"/>
    <property type="molecule type" value="Genomic_DNA"/>
</dbReference>